<accession>A0AAV8W1F1</accession>
<feature type="non-terminal residue" evidence="1">
    <location>
        <position position="1"/>
    </location>
</feature>
<comment type="caution">
    <text evidence="1">The sequence shown here is derived from an EMBL/GenBank/DDBJ whole genome shotgun (WGS) entry which is preliminary data.</text>
</comment>
<evidence type="ECO:0000313" key="1">
    <source>
        <dbReference type="EMBL" id="KAJ8920144.1"/>
    </source>
</evidence>
<dbReference type="Proteomes" id="UP001159042">
    <property type="component" value="Unassembled WGS sequence"/>
</dbReference>
<evidence type="ECO:0000313" key="2">
    <source>
        <dbReference type="Proteomes" id="UP001159042"/>
    </source>
</evidence>
<name>A0AAV8W1F1_9CUCU</name>
<protein>
    <submittedName>
        <fullName evidence="1">Uncharacterized protein</fullName>
    </submittedName>
</protein>
<organism evidence="1 2">
    <name type="scientific">Exocentrus adspersus</name>
    <dbReference type="NCBI Taxonomy" id="1586481"/>
    <lineage>
        <taxon>Eukaryota</taxon>
        <taxon>Metazoa</taxon>
        <taxon>Ecdysozoa</taxon>
        <taxon>Arthropoda</taxon>
        <taxon>Hexapoda</taxon>
        <taxon>Insecta</taxon>
        <taxon>Pterygota</taxon>
        <taxon>Neoptera</taxon>
        <taxon>Endopterygota</taxon>
        <taxon>Coleoptera</taxon>
        <taxon>Polyphaga</taxon>
        <taxon>Cucujiformia</taxon>
        <taxon>Chrysomeloidea</taxon>
        <taxon>Cerambycidae</taxon>
        <taxon>Lamiinae</taxon>
        <taxon>Acanthocinini</taxon>
        <taxon>Exocentrus</taxon>
    </lineage>
</organism>
<reference evidence="1 2" key="1">
    <citation type="journal article" date="2023" name="Insect Mol. Biol.">
        <title>Genome sequencing provides insights into the evolution of gene families encoding plant cell wall-degrading enzymes in longhorned beetles.</title>
        <authorList>
            <person name="Shin N.R."/>
            <person name="Okamura Y."/>
            <person name="Kirsch R."/>
            <person name="Pauchet Y."/>
        </authorList>
    </citation>
    <scope>NUCLEOTIDE SEQUENCE [LARGE SCALE GENOMIC DNA]</scope>
    <source>
        <strain evidence="1">EAD_L_NR</strain>
    </source>
</reference>
<dbReference type="AlphaFoldDB" id="A0AAV8W1F1"/>
<sequence>IVDVALLPVLFQGSPHTHRHLLHFKHRPDATKSRSRLACCLDVDGYVANLTVGLDAGAASTCKLAADEFQL</sequence>
<dbReference type="EMBL" id="JANEYG010000015">
    <property type="protein sequence ID" value="KAJ8920144.1"/>
    <property type="molecule type" value="Genomic_DNA"/>
</dbReference>
<gene>
    <name evidence="1" type="ORF">NQ315_011803</name>
</gene>
<keyword evidence="2" id="KW-1185">Reference proteome</keyword>
<proteinExistence type="predicted"/>